<dbReference type="Gene3D" id="1.10.720.160">
    <property type="match status" value="1"/>
</dbReference>
<reference evidence="1 2" key="1">
    <citation type="submission" date="2014-08" db="EMBL/GenBank/DDBJ databases">
        <authorList>
            <person name="Wibberg D."/>
        </authorList>
    </citation>
    <scope>NUCLEOTIDE SEQUENCE [LARGE SCALE GENOMIC DNA]</scope>
    <source>
        <strain evidence="2">ING2-E5B</strain>
    </source>
</reference>
<dbReference type="SUPFAM" id="SSF53067">
    <property type="entry name" value="Actin-like ATPase domain"/>
    <property type="match status" value="2"/>
</dbReference>
<dbReference type="InterPro" id="IPR043129">
    <property type="entry name" value="ATPase_NBD"/>
</dbReference>
<organism evidence="1 2">
    <name type="scientific">Fermentimonas caenicola</name>
    <dbReference type="NCBI Taxonomy" id="1562970"/>
    <lineage>
        <taxon>Bacteria</taxon>
        <taxon>Pseudomonadati</taxon>
        <taxon>Bacteroidota</taxon>
        <taxon>Bacteroidia</taxon>
        <taxon>Bacteroidales</taxon>
        <taxon>Dysgonomonadaceae</taxon>
        <taxon>Fermentimonas</taxon>
    </lineage>
</organism>
<evidence type="ECO:0000313" key="1">
    <source>
        <dbReference type="EMBL" id="CEA15983.1"/>
    </source>
</evidence>
<dbReference type="PANTHER" id="PTHR43190">
    <property type="entry name" value="N-ACETYL-D-GLUCOSAMINE KINASE"/>
    <property type="match status" value="1"/>
</dbReference>
<dbReference type="HOGENOM" id="CLU_084727_0_0_10"/>
<dbReference type="PANTHER" id="PTHR43190:SF3">
    <property type="entry name" value="N-ACETYL-D-GLUCOSAMINE KINASE"/>
    <property type="match status" value="1"/>
</dbReference>
<name>A0A098C0P3_9BACT</name>
<gene>
    <name evidence="1" type="ORF">ING2E5B_1233</name>
</gene>
<dbReference type="InterPro" id="IPR052519">
    <property type="entry name" value="Euk-type_GlcNAc_Kinase"/>
</dbReference>
<protein>
    <recommendedName>
        <fullName evidence="3">ATPase BadF/BadG/BcrA/BcrD type domain-containing protein</fullName>
    </recommendedName>
</protein>
<proteinExistence type="predicted"/>
<dbReference type="AlphaFoldDB" id="A0A098C0P3"/>
<sequence length="280" mass="31353">MKRLIADSGATKTDWCLIKGNEILKHYSGKGISPVFQTEDQISNEIHNNVFPEFKEWNISKIHFYGSGCTAENIPIVKNAIFKIFPIETIEVYSDLIAAAHSLCGHKPGIACILGTGSNSCEWDGNRIINQISPLGFILGDEGSGAYIGKKLIGDALKNQLTPGLKELLLDEYELTPSIIIDKVYRQPFPSRFLASLSPFISKHLDDESIRQIVINSFNDFFKRNIMQYNFSEKSVNFVGSIAWYYSDILKETAQLNGIITGKILKSPMIGLIEYYSKTL</sequence>
<dbReference type="STRING" id="1562970.ING2E5B_1233"/>
<dbReference type="OrthoDB" id="871343at2"/>
<dbReference type="PATRIC" id="fig|1562970.3.peg.1219"/>
<dbReference type="Gene3D" id="3.30.420.40">
    <property type="match status" value="2"/>
</dbReference>
<evidence type="ECO:0000313" key="2">
    <source>
        <dbReference type="Proteomes" id="UP000032417"/>
    </source>
</evidence>
<dbReference type="EMBL" id="LN515532">
    <property type="protein sequence ID" value="CEA15983.1"/>
    <property type="molecule type" value="Genomic_DNA"/>
</dbReference>
<dbReference type="CDD" id="cd24079">
    <property type="entry name" value="ASKHA_NBD_PG1100-like"/>
    <property type="match status" value="1"/>
</dbReference>
<dbReference type="KEGG" id="pbt:ING2E5B_1233"/>
<evidence type="ECO:0008006" key="3">
    <source>
        <dbReference type="Google" id="ProtNLM"/>
    </source>
</evidence>
<keyword evidence="2" id="KW-1185">Reference proteome</keyword>
<accession>A0A098C0P3</accession>
<dbReference type="Proteomes" id="UP000032417">
    <property type="component" value="Chromosome 1"/>
</dbReference>